<evidence type="ECO:0000256" key="1">
    <source>
        <dbReference type="SAM" id="Coils"/>
    </source>
</evidence>
<dbReference type="AlphaFoldDB" id="A0A160MDV3"/>
<reference evidence="3 4" key="1">
    <citation type="submission" date="2016-04" db="EMBL/GenBank/DDBJ databases">
        <title>Complete genome sequence of Bacillus oceanisediminis strain 2691.</title>
        <authorList>
            <person name="Jeong H."/>
            <person name="Kim H.J."/>
            <person name="Lee D.-W."/>
        </authorList>
    </citation>
    <scope>NUCLEOTIDE SEQUENCE [LARGE SCALE GENOMIC DNA]</scope>
    <source>
        <strain evidence="3 4">2691</strain>
    </source>
</reference>
<name>A0A160MDV3_9BACI</name>
<evidence type="ECO:0000313" key="4">
    <source>
        <dbReference type="Proteomes" id="UP000077856"/>
    </source>
</evidence>
<keyword evidence="1" id="KW-0175">Coiled coil</keyword>
<dbReference type="EMBL" id="CP015506">
    <property type="protein sequence ID" value="AND40953.1"/>
    <property type="molecule type" value="Genomic_DNA"/>
</dbReference>
<accession>A0A160MDV3</accession>
<feature type="compositionally biased region" description="Polar residues" evidence="2">
    <location>
        <begin position="7"/>
        <end position="23"/>
    </location>
</feature>
<dbReference type="KEGG" id="bon:A361_17955"/>
<sequence length="151" mass="16830">MEENKPEQQNSSEKPASNKNRYNSEAVEKLAANLLKDENNINFGSLFKMANKILKDDSLMGLVGEISQKPPEDKDGAAIEEIPDIENRELVSLQKEMEAIRSELKTTRKEVAELKKQNASLLSLYLKVLNAANNDFKKGIGLISGLSKLLK</sequence>
<evidence type="ECO:0000313" key="3">
    <source>
        <dbReference type="EMBL" id="AND40953.1"/>
    </source>
</evidence>
<protein>
    <submittedName>
        <fullName evidence="3">Uncharacterized protein</fullName>
    </submittedName>
</protein>
<feature type="region of interest" description="Disordered" evidence="2">
    <location>
        <begin position="1"/>
        <end position="24"/>
    </location>
</feature>
<dbReference type="RefSeq" id="WP_019381192.1">
    <property type="nucleotide sequence ID" value="NZ_CP015506.1"/>
</dbReference>
<gene>
    <name evidence="3" type="ORF">A361_17955</name>
</gene>
<organism evidence="3 4">
    <name type="scientific">Cytobacillus oceanisediminis 2691</name>
    <dbReference type="NCBI Taxonomy" id="1196031"/>
    <lineage>
        <taxon>Bacteria</taxon>
        <taxon>Bacillati</taxon>
        <taxon>Bacillota</taxon>
        <taxon>Bacilli</taxon>
        <taxon>Bacillales</taxon>
        <taxon>Bacillaceae</taxon>
        <taxon>Cytobacillus</taxon>
    </lineage>
</organism>
<evidence type="ECO:0000256" key="2">
    <source>
        <dbReference type="SAM" id="MobiDB-lite"/>
    </source>
</evidence>
<proteinExistence type="predicted"/>
<dbReference type="eggNOG" id="ENOG5030CYV">
    <property type="taxonomic scope" value="Bacteria"/>
</dbReference>
<dbReference type="Proteomes" id="UP000077856">
    <property type="component" value="Chromosome"/>
</dbReference>
<feature type="coiled-coil region" evidence="1">
    <location>
        <begin position="90"/>
        <end position="124"/>
    </location>
</feature>